<organism evidence="1 2">
    <name type="scientific">Candidatus Dojkabacteria bacterium</name>
    <dbReference type="NCBI Taxonomy" id="2099670"/>
    <lineage>
        <taxon>Bacteria</taxon>
        <taxon>Candidatus Dojkabacteria</taxon>
    </lineage>
</organism>
<reference evidence="1" key="2">
    <citation type="journal article" date="2021" name="Microbiome">
        <title>Successional dynamics and alternative stable states in a saline activated sludge microbial community over 9 years.</title>
        <authorList>
            <person name="Wang Y."/>
            <person name="Ye J."/>
            <person name="Ju F."/>
            <person name="Liu L."/>
            <person name="Boyd J.A."/>
            <person name="Deng Y."/>
            <person name="Parks D.H."/>
            <person name="Jiang X."/>
            <person name="Yin X."/>
            <person name="Woodcroft B.J."/>
            <person name="Tyson G.W."/>
            <person name="Hugenholtz P."/>
            <person name="Polz M.F."/>
            <person name="Zhang T."/>
        </authorList>
    </citation>
    <scope>NUCLEOTIDE SEQUENCE</scope>
    <source>
        <strain evidence="1">HKST-UBA11</strain>
    </source>
</reference>
<name>A0A955L929_9BACT</name>
<protein>
    <submittedName>
        <fullName evidence="1">Uncharacterized protein</fullName>
    </submittedName>
</protein>
<dbReference type="AlphaFoldDB" id="A0A955L929"/>
<evidence type="ECO:0000313" key="2">
    <source>
        <dbReference type="Proteomes" id="UP000754563"/>
    </source>
</evidence>
<evidence type="ECO:0000313" key="1">
    <source>
        <dbReference type="EMBL" id="MCA9386273.1"/>
    </source>
</evidence>
<sequence>MANQKVKVDIPTTFNLGGVVWTTRKDESIDEDVVGRCSHRESVIEYRSKINRSSDKKLSESSIKNTFNHELIHAILGTMAEWELHDNEKFVQSFANLLTEYELSKK</sequence>
<comment type="caution">
    <text evidence="1">The sequence shown here is derived from an EMBL/GenBank/DDBJ whole genome shotgun (WGS) entry which is preliminary data.</text>
</comment>
<reference evidence="1" key="1">
    <citation type="submission" date="2020-04" db="EMBL/GenBank/DDBJ databases">
        <authorList>
            <person name="Zhang T."/>
        </authorList>
    </citation>
    <scope>NUCLEOTIDE SEQUENCE</scope>
    <source>
        <strain evidence="1">HKST-UBA11</strain>
    </source>
</reference>
<dbReference type="Proteomes" id="UP000754563">
    <property type="component" value="Unassembled WGS sequence"/>
</dbReference>
<accession>A0A955L929</accession>
<dbReference type="EMBL" id="JAGQLH010000113">
    <property type="protein sequence ID" value="MCA9386273.1"/>
    <property type="molecule type" value="Genomic_DNA"/>
</dbReference>
<gene>
    <name evidence="1" type="ORF">KC717_06535</name>
</gene>
<proteinExistence type="predicted"/>